<feature type="region of interest" description="Disordered" evidence="1">
    <location>
        <begin position="1"/>
        <end position="38"/>
    </location>
</feature>
<proteinExistence type="predicted"/>
<evidence type="ECO:0000313" key="4">
    <source>
        <dbReference type="EMBL" id="KAF7272760.1"/>
    </source>
</evidence>
<feature type="compositionally biased region" description="Acidic residues" evidence="1">
    <location>
        <begin position="14"/>
        <end position="26"/>
    </location>
</feature>
<feature type="region of interest" description="Disordered" evidence="1">
    <location>
        <begin position="653"/>
        <end position="694"/>
    </location>
</feature>
<dbReference type="OrthoDB" id="10263272at2759"/>
<dbReference type="InterPro" id="IPR043988">
    <property type="entry name" value="CCZ1/INTU_longin_2"/>
</dbReference>
<dbReference type="InterPro" id="IPR043989">
    <property type="entry name" value="CCZ1/INTU/HSP4_longin_3"/>
</dbReference>
<feature type="domain" description="CCZ1/INTU second Longin" evidence="2">
    <location>
        <begin position="456"/>
        <end position="565"/>
    </location>
</feature>
<feature type="region of interest" description="Disordered" evidence="1">
    <location>
        <begin position="606"/>
        <end position="626"/>
    </location>
</feature>
<gene>
    <name evidence="4" type="ORF">GWI33_014470</name>
</gene>
<dbReference type="GO" id="GO:0005737">
    <property type="term" value="C:cytoplasm"/>
    <property type="evidence" value="ECO:0007669"/>
    <property type="project" value="TreeGrafter"/>
</dbReference>
<dbReference type="Pfam" id="PF19032">
    <property type="entry name" value="Intu_longin_2"/>
    <property type="match status" value="1"/>
</dbReference>
<dbReference type="GO" id="GO:0016192">
    <property type="term" value="P:vesicle-mediated transport"/>
    <property type="evidence" value="ECO:0007669"/>
    <property type="project" value="InterPro"/>
</dbReference>
<dbReference type="InterPro" id="IPR039151">
    <property type="entry name" value="INTU"/>
</dbReference>
<feature type="compositionally biased region" description="Low complexity" evidence="1">
    <location>
        <begin position="685"/>
        <end position="694"/>
    </location>
</feature>
<sequence length="858" mass="97710">MESQRLLSSKEIVDTQDDESFDEEWMDGSSASSYYSDSDSTVPDWEPYIDDTSGELLYIDCHPFVTHNKDHIKTNNKTEPFSKTQLRRSTRGKFLRLIRRRESGRRSKKGVRASDEGNDFNTQKVKFQDFQEGEQKIVTLEIDSENRYNLSSDKSLAESLLGLIVSTLSDGNRVMVAGFSFDSKAKHERNIKIGDWLKSINNIDVNVHNLDDILQKFINHNEVLLTLQRVAATEVTKDPPINELSVESDFVRELLSSGGNDDDLLSQRLSSLPVGIVFLNTDNCNENNSDVLYLYPKPLHHNSLCNSRDKLAHVVYTQINNHLLLLMLPDMCVSIKEVTKMNQELIRYLEFIFESVSRCFLQDVKQLDSLFLRYFVRILNGCKWTTTKDFFENFDVVERDLKKAESFFDEVMLVVPTLSLHDDALMQIDDALAELEASDYREWNEEPLDCQRLFTILGSAIFHSGYLLASHLVYEDLVDVYNFCKHQGILHLSKTEPVKSLIMWREVYPKSCRSPHAIDGRRYLLVVGAGKDLLVTIMEAGGCTEPPEDNLGPDAFYVEEAQATLAHVQELGLSVVAQRSLLANGGYEIASPAPFLNKRKSDFRGSLNLSKSIPPPPKDCAQGGKKSEVTSILKRRSVEQHLANDDVYDAYSEESTVYSETSDDSGSRRRQRYDSNEDESDLDDFGGSSQMSGSSFDISEVRQALLSDLGDYMPTQVTSGPHNVLYHFIHLDSTEGTLISPVEYTAQSQTYGLILNNFKKFCQNIHTIFQNTLRFKSMPAQDIAKSLMNKSLIAIKEYGMLFECSYLDDRDKKGRVPYWVVGRLFYMPHPKELYVCYQDSIPQNIVELAFKINLQNKI</sequence>
<protein>
    <recommendedName>
        <fullName evidence="6">Protein inturned</fullName>
    </recommendedName>
</protein>
<dbReference type="SUPFAM" id="SSF50156">
    <property type="entry name" value="PDZ domain-like"/>
    <property type="match status" value="1"/>
</dbReference>
<dbReference type="GO" id="GO:0007399">
    <property type="term" value="P:nervous system development"/>
    <property type="evidence" value="ECO:0007669"/>
    <property type="project" value="TreeGrafter"/>
</dbReference>
<dbReference type="InterPro" id="IPR036034">
    <property type="entry name" value="PDZ_sf"/>
</dbReference>
<keyword evidence="5" id="KW-1185">Reference proteome</keyword>
<evidence type="ECO:0008006" key="6">
    <source>
        <dbReference type="Google" id="ProtNLM"/>
    </source>
</evidence>
<dbReference type="AlphaFoldDB" id="A0A834MAM4"/>
<feature type="domain" description="CCZ1/INTU/HPS4 third Longin" evidence="3">
    <location>
        <begin position="723"/>
        <end position="852"/>
    </location>
</feature>
<comment type="caution">
    <text evidence="4">The sequence shown here is derived from an EMBL/GenBank/DDBJ whole genome shotgun (WGS) entry which is preliminary data.</text>
</comment>
<reference evidence="4" key="1">
    <citation type="submission" date="2020-08" db="EMBL/GenBank/DDBJ databases">
        <title>Genome sequencing and assembly of the red palm weevil Rhynchophorus ferrugineus.</title>
        <authorList>
            <person name="Dias G.B."/>
            <person name="Bergman C.M."/>
            <person name="Manee M."/>
        </authorList>
    </citation>
    <scope>NUCLEOTIDE SEQUENCE</scope>
    <source>
        <strain evidence="4">AA-2017</strain>
        <tissue evidence="4">Whole larva</tissue>
    </source>
</reference>
<evidence type="ECO:0000259" key="3">
    <source>
        <dbReference type="Pfam" id="PF19033"/>
    </source>
</evidence>
<dbReference type="Proteomes" id="UP000625711">
    <property type="component" value="Unassembled WGS sequence"/>
</dbReference>
<name>A0A834MAM4_RHYFE</name>
<dbReference type="GO" id="GO:0005929">
    <property type="term" value="C:cilium"/>
    <property type="evidence" value="ECO:0007669"/>
    <property type="project" value="TreeGrafter"/>
</dbReference>
<dbReference type="EMBL" id="JAACXV010013700">
    <property type="protein sequence ID" value="KAF7272760.1"/>
    <property type="molecule type" value="Genomic_DNA"/>
</dbReference>
<dbReference type="PANTHER" id="PTHR21082:SF4">
    <property type="entry name" value="PROTEIN INTURNED"/>
    <property type="match status" value="1"/>
</dbReference>
<feature type="compositionally biased region" description="Low complexity" evidence="1">
    <location>
        <begin position="29"/>
        <end position="38"/>
    </location>
</feature>
<evidence type="ECO:0000256" key="1">
    <source>
        <dbReference type="SAM" id="MobiDB-lite"/>
    </source>
</evidence>
<dbReference type="Pfam" id="PF19033">
    <property type="entry name" value="Intu_longin_3"/>
    <property type="match status" value="1"/>
</dbReference>
<accession>A0A834MAM4</accession>
<dbReference type="PANTHER" id="PTHR21082">
    <property type="entry name" value="PROTEIN INTURNED"/>
    <property type="match status" value="1"/>
</dbReference>
<evidence type="ECO:0000259" key="2">
    <source>
        <dbReference type="Pfam" id="PF19032"/>
    </source>
</evidence>
<evidence type="ECO:0000313" key="5">
    <source>
        <dbReference type="Proteomes" id="UP000625711"/>
    </source>
</evidence>
<dbReference type="GO" id="GO:0001736">
    <property type="term" value="P:establishment of planar polarity"/>
    <property type="evidence" value="ECO:0007669"/>
    <property type="project" value="InterPro"/>
</dbReference>
<dbReference type="GO" id="GO:0060271">
    <property type="term" value="P:cilium assembly"/>
    <property type="evidence" value="ECO:0007669"/>
    <property type="project" value="InterPro"/>
</dbReference>
<organism evidence="4 5">
    <name type="scientific">Rhynchophorus ferrugineus</name>
    <name type="common">Red palm weevil</name>
    <name type="synonym">Curculio ferrugineus</name>
    <dbReference type="NCBI Taxonomy" id="354439"/>
    <lineage>
        <taxon>Eukaryota</taxon>
        <taxon>Metazoa</taxon>
        <taxon>Ecdysozoa</taxon>
        <taxon>Arthropoda</taxon>
        <taxon>Hexapoda</taxon>
        <taxon>Insecta</taxon>
        <taxon>Pterygota</taxon>
        <taxon>Neoptera</taxon>
        <taxon>Endopterygota</taxon>
        <taxon>Coleoptera</taxon>
        <taxon>Polyphaga</taxon>
        <taxon>Cucujiformia</taxon>
        <taxon>Curculionidae</taxon>
        <taxon>Dryophthorinae</taxon>
        <taxon>Rhynchophorus</taxon>
    </lineage>
</organism>